<dbReference type="AlphaFoldDB" id="K0KTI0"/>
<keyword evidence="2" id="KW-1185">Reference proteome</keyword>
<dbReference type="EMBL" id="CAIF01000247">
    <property type="protein sequence ID" value="CCH46476.1"/>
    <property type="molecule type" value="Genomic_DNA"/>
</dbReference>
<comment type="caution">
    <text evidence="1">The sequence shown here is derived from an EMBL/GenBank/DDBJ whole genome shotgun (WGS) entry which is preliminary data.</text>
</comment>
<name>K0KTI0_WICCF</name>
<protein>
    <submittedName>
        <fullName evidence="1">Uncharacterized protein</fullName>
    </submittedName>
</protein>
<dbReference type="HOGENOM" id="CLU_026673_7_0_1"/>
<dbReference type="InterPro" id="IPR036291">
    <property type="entry name" value="NAD(P)-bd_dom_sf"/>
</dbReference>
<accession>K0KTI0</accession>
<organism evidence="1 2">
    <name type="scientific">Wickerhamomyces ciferrii (strain ATCC 14091 / BCRC 22168 / CBS 111 / JCM 3599 / NBRC 0793 / NRRL Y-1031 F-60-10)</name>
    <name type="common">Yeast</name>
    <name type="synonym">Pichia ciferrii</name>
    <dbReference type="NCBI Taxonomy" id="1206466"/>
    <lineage>
        <taxon>Eukaryota</taxon>
        <taxon>Fungi</taxon>
        <taxon>Dikarya</taxon>
        <taxon>Ascomycota</taxon>
        <taxon>Saccharomycotina</taxon>
        <taxon>Saccharomycetes</taxon>
        <taxon>Phaffomycetales</taxon>
        <taxon>Wickerhamomycetaceae</taxon>
        <taxon>Wickerhamomyces</taxon>
    </lineage>
</organism>
<sequence length="350" mass="39140">MSYIRAILVKQGSNVPELGQILYEPSVLPNYIQVKVVAVSINHHTRERVLEIGHLGDRVIGVDGVGVTPIGLAYFTTYGLTEGSFAELINVHIDCITFLPQLELSVPLSTKDVARIAAFANPGSAVHFALGRIDSKFLSPNFNVLIIGVTGTAGELAAQICKKTYNCANIVGVGRSVYELDDLLRKGIITTGISLAATDATIEMVFAQFEIDIVLDYTWGEPAERVLTNLLRARKNHTRPVCYVNVGLVCGDNCNISSKILRNENILMVGAAFGQHDIEKSHQLIEFLIFELLSTDFYDFDLYDPEWSHINQLVFDWDNWDPSKRKVYYFANQIRNIFKFELHSEIDLLQ</sequence>
<dbReference type="Gene3D" id="3.40.50.720">
    <property type="entry name" value="NAD(P)-binding Rossmann-like Domain"/>
    <property type="match status" value="1"/>
</dbReference>
<dbReference type="Proteomes" id="UP000009328">
    <property type="component" value="Unassembled WGS sequence"/>
</dbReference>
<dbReference type="STRING" id="1206466.K0KTI0"/>
<evidence type="ECO:0000313" key="2">
    <source>
        <dbReference type="Proteomes" id="UP000009328"/>
    </source>
</evidence>
<evidence type="ECO:0000313" key="1">
    <source>
        <dbReference type="EMBL" id="CCH46476.1"/>
    </source>
</evidence>
<gene>
    <name evidence="1" type="ORF">BN7_6069</name>
</gene>
<dbReference type="SUPFAM" id="SSF51735">
    <property type="entry name" value="NAD(P)-binding Rossmann-fold domains"/>
    <property type="match status" value="1"/>
</dbReference>
<dbReference type="InParanoid" id="K0KTI0"/>
<proteinExistence type="predicted"/>
<reference evidence="1 2" key="1">
    <citation type="journal article" date="2012" name="Eukaryot. Cell">
        <title>Draft genome sequence of Wickerhamomyces ciferrii NRRL Y-1031 F-60-10.</title>
        <authorList>
            <person name="Schneider J."/>
            <person name="Andrea H."/>
            <person name="Blom J."/>
            <person name="Jaenicke S."/>
            <person name="Ruckert C."/>
            <person name="Schorsch C."/>
            <person name="Szczepanowski R."/>
            <person name="Farwick M."/>
            <person name="Goesmann A."/>
            <person name="Puhler A."/>
            <person name="Schaffer S."/>
            <person name="Tauch A."/>
            <person name="Kohler T."/>
            <person name="Brinkrolf K."/>
        </authorList>
    </citation>
    <scope>NUCLEOTIDE SEQUENCE [LARGE SCALE GENOMIC DNA]</scope>
    <source>
        <strain evidence="2">ATCC 14091 / BCRC 22168 / CBS 111 / JCM 3599 / NBRC 0793 / NRRL Y-1031 F-60-10</strain>
    </source>
</reference>
<dbReference type="eggNOG" id="ENOG502SIN0">
    <property type="taxonomic scope" value="Eukaryota"/>
</dbReference>